<dbReference type="GO" id="GO:0016491">
    <property type="term" value="F:oxidoreductase activity"/>
    <property type="evidence" value="ECO:0007669"/>
    <property type="project" value="InterPro"/>
</dbReference>
<dbReference type="GO" id="GO:0046872">
    <property type="term" value="F:metal ion binding"/>
    <property type="evidence" value="ECO:0007669"/>
    <property type="project" value="InterPro"/>
</dbReference>
<dbReference type="Pfam" id="PF02915">
    <property type="entry name" value="Rubrerythrin"/>
    <property type="match status" value="1"/>
</dbReference>
<dbReference type="InterPro" id="IPR003251">
    <property type="entry name" value="Rr_diiron-bd_dom"/>
</dbReference>
<dbReference type="EMBL" id="JACDUU010000008">
    <property type="protein sequence ID" value="MBA2872743.1"/>
    <property type="molecule type" value="Genomic_DNA"/>
</dbReference>
<evidence type="ECO:0000259" key="1">
    <source>
        <dbReference type="Pfam" id="PF02915"/>
    </source>
</evidence>
<dbReference type="RefSeq" id="WP_181538496.1">
    <property type="nucleotide sequence ID" value="NZ_JACDUU010000008.1"/>
</dbReference>
<name>A0A7V9Z2J5_9BACL</name>
<dbReference type="Gene3D" id="1.20.1260.10">
    <property type="match status" value="1"/>
</dbReference>
<dbReference type="InterPro" id="IPR009078">
    <property type="entry name" value="Ferritin-like_SF"/>
</dbReference>
<dbReference type="SUPFAM" id="SSF47240">
    <property type="entry name" value="Ferritin-like"/>
    <property type="match status" value="1"/>
</dbReference>
<sequence length="164" mass="19516">MYYSYSFPSYYPHQSQHVVSFQPTLLYRNNGQYRKMTDMILNGIKGEASAVQFYQQLAKKAPNEKIREDVLHALEDEKNHLKQFINLYVMITGKHPVYKTEEVFFDTFKEGLELARKDELEAYEDYRNAYLATQDQTIRDVFFLAMTDEIEHALRFSFLLSELR</sequence>
<organism evidence="2 3">
    <name type="scientific">[Anoxybacillus] calidus</name>
    <dbReference type="NCBI Taxonomy" id="575178"/>
    <lineage>
        <taxon>Bacteria</taxon>
        <taxon>Bacillati</taxon>
        <taxon>Bacillota</taxon>
        <taxon>Bacilli</taxon>
        <taxon>Bacillales</taxon>
        <taxon>Anoxybacillaceae</taxon>
        <taxon>Paranoxybacillus</taxon>
    </lineage>
</organism>
<protein>
    <submittedName>
        <fullName evidence="2">Rubrerythrin</fullName>
    </submittedName>
</protein>
<dbReference type="Proteomes" id="UP000580891">
    <property type="component" value="Unassembled WGS sequence"/>
</dbReference>
<dbReference type="CDD" id="cd00657">
    <property type="entry name" value="Ferritin_like"/>
    <property type="match status" value="1"/>
</dbReference>
<dbReference type="InterPro" id="IPR012347">
    <property type="entry name" value="Ferritin-like"/>
</dbReference>
<dbReference type="AlphaFoldDB" id="A0A7V9Z2J5"/>
<evidence type="ECO:0000313" key="2">
    <source>
        <dbReference type="EMBL" id="MBA2872743.1"/>
    </source>
</evidence>
<comment type="caution">
    <text evidence="2">The sequence shown here is derived from an EMBL/GenBank/DDBJ whole genome shotgun (WGS) entry which is preliminary data.</text>
</comment>
<evidence type="ECO:0000313" key="3">
    <source>
        <dbReference type="Proteomes" id="UP000580891"/>
    </source>
</evidence>
<keyword evidence="3" id="KW-1185">Reference proteome</keyword>
<gene>
    <name evidence="2" type="ORF">HNQ85_003055</name>
</gene>
<reference evidence="2 3" key="1">
    <citation type="submission" date="2020-07" db="EMBL/GenBank/DDBJ databases">
        <title>Genomic Encyclopedia of Type Strains, Phase IV (KMG-IV): sequencing the most valuable type-strain genomes for metagenomic binning, comparative biology and taxonomic classification.</title>
        <authorList>
            <person name="Goeker M."/>
        </authorList>
    </citation>
    <scope>NUCLEOTIDE SEQUENCE [LARGE SCALE GENOMIC DNA]</scope>
    <source>
        <strain evidence="2 3">DSM 25220</strain>
    </source>
</reference>
<feature type="domain" description="Rubrerythrin diiron-binding" evidence="1">
    <location>
        <begin position="40"/>
        <end position="157"/>
    </location>
</feature>
<accession>A0A7V9Z2J5</accession>
<proteinExistence type="predicted"/>